<feature type="transmembrane region" description="Helical" evidence="1">
    <location>
        <begin position="192"/>
        <end position="210"/>
    </location>
</feature>
<keyword evidence="3" id="KW-1185">Reference proteome</keyword>
<evidence type="ECO:0000256" key="1">
    <source>
        <dbReference type="SAM" id="Phobius"/>
    </source>
</evidence>
<organism evidence="2 3">
    <name type="scientific">Rubrivivax rivuli</name>
    <dbReference type="NCBI Taxonomy" id="1862385"/>
    <lineage>
        <taxon>Bacteria</taxon>
        <taxon>Pseudomonadati</taxon>
        <taxon>Pseudomonadota</taxon>
        <taxon>Betaproteobacteria</taxon>
        <taxon>Burkholderiales</taxon>
        <taxon>Sphaerotilaceae</taxon>
        <taxon>Rubrivivax</taxon>
    </lineage>
</organism>
<dbReference type="OrthoDB" id="5621705at2"/>
<feature type="transmembrane region" description="Helical" evidence="1">
    <location>
        <begin position="63"/>
        <end position="85"/>
    </location>
</feature>
<comment type="caution">
    <text evidence="2">The sequence shown here is derived from an EMBL/GenBank/DDBJ whole genome shotgun (WGS) entry which is preliminary data.</text>
</comment>
<dbReference type="RefSeq" id="WP_128227582.1">
    <property type="nucleotide sequence ID" value="NZ_SACR01000002.1"/>
</dbReference>
<protein>
    <submittedName>
        <fullName evidence="2">DUF2189 domain-containing protein</fullName>
    </submittedName>
</protein>
<reference evidence="2 3" key="1">
    <citation type="submission" date="2019-01" db="EMBL/GenBank/DDBJ databases">
        <authorList>
            <person name="Chen W.-M."/>
        </authorList>
    </citation>
    <scope>NUCLEOTIDE SEQUENCE [LARGE SCALE GENOMIC DNA]</scope>
    <source>
        <strain evidence="2 3">KYPY4</strain>
    </source>
</reference>
<name>A0A437RK07_9BURK</name>
<sequence>MSQPERRTAALRVRPVPATRPLQWLALGWADLWRCPLPGLLHGALAAAFGALLLTLARDRFWALAGSFSGFLLVAPVVATGLYAVSRALEQGQRPTLRTALAAWRPRDHRLVVFGLLLALAGTGWVLTSASLITRFAPAPVGSPADFLRVVVLSDHSLLFEIWLMLGSALAAPMFISSVVALPLLLDRPHSVLQAVMTSASAALASPPAMALWATLILVLTLVGMASFMVGLVVVVPWLAHASWHAYRDLVPPDEAAGAPA</sequence>
<keyword evidence="1" id="KW-0812">Transmembrane</keyword>
<keyword evidence="1" id="KW-0472">Membrane</keyword>
<feature type="transmembrane region" description="Helical" evidence="1">
    <location>
        <begin position="111"/>
        <end position="133"/>
    </location>
</feature>
<feature type="transmembrane region" description="Helical" evidence="1">
    <location>
        <begin position="39"/>
        <end position="57"/>
    </location>
</feature>
<proteinExistence type="predicted"/>
<dbReference type="Proteomes" id="UP000285575">
    <property type="component" value="Unassembled WGS sequence"/>
</dbReference>
<evidence type="ECO:0000313" key="2">
    <source>
        <dbReference type="EMBL" id="RVU47113.1"/>
    </source>
</evidence>
<dbReference type="EMBL" id="SACR01000002">
    <property type="protein sequence ID" value="RVU47113.1"/>
    <property type="molecule type" value="Genomic_DNA"/>
</dbReference>
<accession>A0A437RK07</accession>
<keyword evidence="1" id="KW-1133">Transmembrane helix</keyword>
<evidence type="ECO:0000313" key="3">
    <source>
        <dbReference type="Proteomes" id="UP000285575"/>
    </source>
</evidence>
<feature type="transmembrane region" description="Helical" evidence="1">
    <location>
        <begin position="216"/>
        <end position="240"/>
    </location>
</feature>
<dbReference type="AlphaFoldDB" id="A0A437RK07"/>
<gene>
    <name evidence="2" type="ORF">EOE66_04940</name>
</gene>
<dbReference type="Pfam" id="PF09955">
    <property type="entry name" value="DUF2189"/>
    <property type="match status" value="1"/>
</dbReference>
<dbReference type="InterPro" id="IPR018692">
    <property type="entry name" value="DUF2189"/>
</dbReference>
<feature type="transmembrane region" description="Helical" evidence="1">
    <location>
        <begin position="162"/>
        <end position="185"/>
    </location>
</feature>